<keyword evidence="6 8" id="KW-0693">Viral RNA replication</keyword>
<comment type="catalytic activity">
    <reaction evidence="7 8">
        <text>RNA(n) + a ribonucleoside 5'-triphosphate = RNA(n+1) + diphosphate</text>
        <dbReference type="Rhea" id="RHEA:21248"/>
        <dbReference type="Rhea" id="RHEA-COMP:14527"/>
        <dbReference type="Rhea" id="RHEA-COMP:17342"/>
        <dbReference type="ChEBI" id="CHEBI:33019"/>
        <dbReference type="ChEBI" id="CHEBI:61557"/>
        <dbReference type="ChEBI" id="CHEBI:140395"/>
        <dbReference type="EC" id="2.7.7.48"/>
    </reaction>
</comment>
<dbReference type="GO" id="GO:0006351">
    <property type="term" value="P:DNA-templated transcription"/>
    <property type="evidence" value="ECO:0007669"/>
    <property type="project" value="InterPro"/>
</dbReference>
<comment type="similarity">
    <text evidence="1">Belongs to the totiviridae RNA-directed RNA polymerase family.</text>
</comment>
<proteinExistence type="inferred from homology"/>
<dbReference type="Pfam" id="PF02123">
    <property type="entry name" value="RdRP_4"/>
    <property type="match status" value="1"/>
</dbReference>
<organism evidence="10">
    <name type="scientific">Xian Totiv tick virus 1</name>
    <dbReference type="NCBI Taxonomy" id="2972357"/>
    <lineage>
        <taxon>Viruses</taxon>
        <taxon>Riboviria</taxon>
        <taxon>Orthornavirae</taxon>
        <taxon>Duplornaviricota</taxon>
        <taxon>Chrymotiviricetes</taxon>
        <taxon>Ghabrivirales</taxon>
        <taxon>Totiviridae</taxon>
    </lineage>
</organism>
<dbReference type="GO" id="GO:0003968">
    <property type="term" value="F:RNA-directed RNA polymerase activity"/>
    <property type="evidence" value="ECO:0007669"/>
    <property type="project" value="UniProtKB-KW"/>
</dbReference>
<dbReference type="InterPro" id="IPR001795">
    <property type="entry name" value="RNA-dir_pol_luteovirus"/>
</dbReference>
<evidence type="ECO:0000256" key="6">
    <source>
        <dbReference type="ARBA" id="ARBA00022953"/>
    </source>
</evidence>
<sequence>MRFLQIVHQPAILEPFIVPYSGECVCGIVVRRGFMKLKYARLDYVSRYTPTTMAACGANVAGNFRCGVTSVNHYDYYHNDSYMQAEWDEVPGYEWYMSRIRNLPVSRVTAEHHLFINDREIGAVIKKLKQSRDQLSYQKLMAMAQVLSQLDNHGIDNKVSAITHLTYISVAPRFAIDHLMYIWSVSENEKQYMNLLKKESQAAKQLQTVFRDDLSAIFELQVLRNRVYENVDWDEEIDHRVNVNSMPISSLDVRTAAIRIFRQARNEGAKARLTSWSDYWKGRWSSMPGGSVVSQYAADKNLKAMLPREAKIKAAWFSANKNKDYDYWYRRQPSIYASTSTKYEWGKVRALYGCDVTSFLHSDFAMGDCENLLPSYFPVGRRANDKYIKRTIDSFKLGVPFCFDYDDFNSQHSTSSMKAVLMAWLDVFGSDINDQQVASMKWTIESLDQVIVRFNEVGKEIKVNGTLMSGWRLTSFINSVLNRVYLEKAGLRGNVIYALHNGDDMFATTQNMQQAMNVVKNAKTIGIRAQVSKTNIGTIGEFLRVDTRAKNPHGAQYLARSVATAVHGRVETGAPNDLIALHVANKERTSAMKERGGDSKVVDVIERELVKFECKLFGVQDNVLQTYDTTHPVQGGGDDTVGVKEYRIERIRQQTSEKFRQSVSLIDPGVDDYVELVITKFKIPLDKVSRTQVRDKAYDSLSRNKISYETVIETDDRMHIYRGLYKAYAKSTYIAPISKLRSVGMANAKYMNAVKGAVVNMISNAKDPVRLMSCVF</sequence>
<dbReference type="EMBL" id="ON746555">
    <property type="protein sequence ID" value="UYL95672.1"/>
    <property type="molecule type" value="Genomic_RNA"/>
</dbReference>
<evidence type="ECO:0000256" key="5">
    <source>
        <dbReference type="ARBA" id="ARBA00022741"/>
    </source>
</evidence>
<dbReference type="SUPFAM" id="SSF56672">
    <property type="entry name" value="DNA/RNA polymerases"/>
    <property type="match status" value="1"/>
</dbReference>
<protein>
    <recommendedName>
        <fullName evidence="8">RNA-directed RNA polymerase</fullName>
        <ecNumber evidence="8">2.7.7.48</ecNumber>
    </recommendedName>
</protein>
<evidence type="ECO:0000256" key="3">
    <source>
        <dbReference type="ARBA" id="ARBA00022679"/>
    </source>
</evidence>
<evidence type="ECO:0000256" key="1">
    <source>
        <dbReference type="ARBA" id="ARBA00010455"/>
    </source>
</evidence>
<reference evidence="10" key="1">
    <citation type="submission" date="2022-05" db="EMBL/GenBank/DDBJ databases">
        <authorList>
            <person name="Cao W."/>
            <person name="Jia N."/>
            <person name="Lam T.T.-Y."/>
            <person name="Ni X."/>
            <person name="Liu J."/>
        </authorList>
    </citation>
    <scope>NUCLEOTIDE SEQUENCE</scope>
    <source>
        <strain evidence="10">TIGMIC 5</strain>
    </source>
</reference>
<evidence type="ECO:0000313" key="10">
    <source>
        <dbReference type="EMBL" id="UYL95672.1"/>
    </source>
</evidence>
<evidence type="ECO:0000259" key="9">
    <source>
        <dbReference type="PROSITE" id="PS50507"/>
    </source>
</evidence>
<dbReference type="GO" id="GO:0039694">
    <property type="term" value="P:viral RNA genome replication"/>
    <property type="evidence" value="ECO:0007669"/>
    <property type="project" value="InterPro"/>
</dbReference>
<dbReference type="GO" id="GO:0003723">
    <property type="term" value="F:RNA binding"/>
    <property type="evidence" value="ECO:0007669"/>
    <property type="project" value="InterPro"/>
</dbReference>
<keyword evidence="5 8" id="KW-0547">Nucleotide-binding</keyword>
<name>A0A9E7V2F8_9VIRU</name>
<keyword evidence="3 8" id="KW-0808">Transferase</keyword>
<evidence type="ECO:0000256" key="7">
    <source>
        <dbReference type="ARBA" id="ARBA00048744"/>
    </source>
</evidence>
<dbReference type="GO" id="GO:0000166">
    <property type="term" value="F:nucleotide binding"/>
    <property type="evidence" value="ECO:0007669"/>
    <property type="project" value="UniProtKB-KW"/>
</dbReference>
<evidence type="ECO:0000256" key="2">
    <source>
        <dbReference type="ARBA" id="ARBA00022484"/>
    </source>
</evidence>
<dbReference type="InterPro" id="IPR043502">
    <property type="entry name" value="DNA/RNA_pol_sf"/>
</dbReference>
<keyword evidence="4 8" id="KW-0548">Nucleotidyltransferase</keyword>
<accession>A0A9E7V2F8</accession>
<dbReference type="InterPro" id="IPR007094">
    <property type="entry name" value="RNA-dir_pol_PSvirus"/>
</dbReference>
<evidence type="ECO:0000256" key="8">
    <source>
        <dbReference type="RuleBase" id="RU364050"/>
    </source>
</evidence>
<feature type="domain" description="RdRp catalytic" evidence="9">
    <location>
        <begin position="398"/>
        <end position="517"/>
    </location>
</feature>
<dbReference type="EC" id="2.7.7.48" evidence="8"/>
<evidence type="ECO:0000256" key="4">
    <source>
        <dbReference type="ARBA" id="ARBA00022695"/>
    </source>
</evidence>
<dbReference type="PROSITE" id="PS50507">
    <property type="entry name" value="RDRP_SSRNA_POS"/>
    <property type="match status" value="1"/>
</dbReference>
<keyword evidence="2 8" id="KW-0696">RNA-directed RNA polymerase</keyword>